<gene>
    <name evidence="2" type="ORF">TOPH_01013</name>
</gene>
<feature type="region of interest" description="Disordered" evidence="1">
    <location>
        <begin position="81"/>
        <end position="124"/>
    </location>
</feature>
<evidence type="ECO:0000313" key="3">
    <source>
        <dbReference type="Proteomes" id="UP000036947"/>
    </source>
</evidence>
<comment type="caution">
    <text evidence="2">The sequence shown here is derived from an EMBL/GenBank/DDBJ whole genome shotgun (WGS) entry which is preliminary data.</text>
</comment>
<organism evidence="2 3">
    <name type="scientific">Tolypocladium ophioglossoides (strain CBS 100239)</name>
    <name type="common">Snaketongue truffleclub</name>
    <name type="synonym">Elaphocordyceps ophioglossoides</name>
    <dbReference type="NCBI Taxonomy" id="1163406"/>
    <lineage>
        <taxon>Eukaryota</taxon>
        <taxon>Fungi</taxon>
        <taxon>Dikarya</taxon>
        <taxon>Ascomycota</taxon>
        <taxon>Pezizomycotina</taxon>
        <taxon>Sordariomycetes</taxon>
        <taxon>Hypocreomycetidae</taxon>
        <taxon>Hypocreales</taxon>
        <taxon>Ophiocordycipitaceae</taxon>
        <taxon>Tolypocladium</taxon>
    </lineage>
</organism>
<accession>A0A0L0NJL1</accession>
<dbReference type="EMBL" id="LFRF01000002">
    <property type="protein sequence ID" value="KND94296.1"/>
    <property type="molecule type" value="Genomic_DNA"/>
</dbReference>
<feature type="region of interest" description="Disordered" evidence="1">
    <location>
        <begin position="160"/>
        <end position="188"/>
    </location>
</feature>
<dbReference type="OrthoDB" id="43654at2759"/>
<proteinExistence type="predicted"/>
<dbReference type="Proteomes" id="UP000036947">
    <property type="component" value="Unassembled WGS sequence"/>
</dbReference>
<dbReference type="AlphaFoldDB" id="A0A0L0NJL1"/>
<keyword evidence="3" id="KW-1185">Reference proteome</keyword>
<reference evidence="2 3" key="1">
    <citation type="journal article" date="2015" name="BMC Genomics">
        <title>The genome of the truffle-parasite Tolypocladium ophioglossoides and the evolution of antifungal peptaibiotics.</title>
        <authorList>
            <person name="Quandt C.A."/>
            <person name="Bushley K.E."/>
            <person name="Spatafora J.W."/>
        </authorList>
    </citation>
    <scope>NUCLEOTIDE SEQUENCE [LARGE SCALE GENOMIC DNA]</scope>
    <source>
        <strain evidence="2 3">CBS 100239</strain>
    </source>
</reference>
<sequence>MDSAARDTPARYTPRGRLHHVDLAREYSVCRHLRAATLGKAAKGQYPVCEALFRRFHQPSWMAASGCDWALASSWKQRRLAVERDEQRRPRTTNQRPVPGGAANGGAGNARWKRSDAPGATRGAVEPGPYSYEYEYRQTVAGAARWSGPAGATLRYFSGGSKHQTLNHDRPPGSVILHRSPSDPLAIL</sequence>
<evidence type="ECO:0000256" key="1">
    <source>
        <dbReference type="SAM" id="MobiDB-lite"/>
    </source>
</evidence>
<name>A0A0L0NJL1_TOLOC</name>
<evidence type="ECO:0000313" key="2">
    <source>
        <dbReference type="EMBL" id="KND94296.1"/>
    </source>
</evidence>
<protein>
    <submittedName>
        <fullName evidence="2">Uncharacterized protein</fullName>
    </submittedName>
</protein>